<name>A0ABT7DTP7_9NEIS</name>
<accession>A0ABT7DTP7</accession>
<dbReference type="RefSeq" id="WP_284099718.1">
    <property type="nucleotide sequence ID" value="NZ_JARRAF010000004.1"/>
</dbReference>
<dbReference type="Pfam" id="PF03975">
    <property type="entry name" value="CheD"/>
    <property type="match status" value="1"/>
</dbReference>
<comment type="caution">
    <text evidence="4">The sequence shown here is derived from an EMBL/GenBank/DDBJ whole genome shotgun (WGS) entry which is preliminary data.</text>
</comment>
<dbReference type="NCBIfam" id="NF010013">
    <property type="entry name" value="PRK13487.1"/>
    <property type="match status" value="1"/>
</dbReference>
<comment type="function">
    <text evidence="3">Probably deamidates glutamine residues to glutamate on methyl-accepting chemotaxis receptors (MCPs), playing an important role in chemotaxis.</text>
</comment>
<keyword evidence="2 3" id="KW-0378">Hydrolase</keyword>
<reference evidence="4" key="1">
    <citation type="submission" date="2023-03" db="EMBL/GenBank/DDBJ databases">
        <title>Chitinimonas shenzhenensis gen. nov., sp. nov., a novel member of family Burkholderiaceae isolated from activated sludge collected in Shen Zhen, China.</title>
        <authorList>
            <person name="Wang X."/>
        </authorList>
    </citation>
    <scope>NUCLEOTIDE SEQUENCE</scope>
    <source>
        <strain evidence="4">DQS-5</strain>
    </source>
</reference>
<proteinExistence type="inferred from homology"/>
<dbReference type="EMBL" id="JARRAF010000004">
    <property type="protein sequence ID" value="MDK2123427.1"/>
    <property type="molecule type" value="Genomic_DNA"/>
</dbReference>
<organism evidence="4 5">
    <name type="scientific">Parachitinimonas caeni</name>
    <dbReference type="NCBI Taxonomy" id="3031301"/>
    <lineage>
        <taxon>Bacteria</taxon>
        <taxon>Pseudomonadati</taxon>
        <taxon>Pseudomonadota</taxon>
        <taxon>Betaproteobacteria</taxon>
        <taxon>Neisseriales</taxon>
        <taxon>Chitinibacteraceae</taxon>
        <taxon>Parachitinimonas</taxon>
    </lineage>
</organism>
<dbReference type="PANTHER" id="PTHR35147:SF2">
    <property type="entry name" value="CHEMORECEPTOR GLUTAMINE DEAMIDASE CHED-RELATED"/>
    <property type="match status" value="1"/>
</dbReference>
<keyword evidence="1 3" id="KW-0145">Chemotaxis</keyword>
<sequence>MSESVQEVLAPNLYYDKYFGAEAVKILPGEYYVTPREMLLVTVLGSCVAACIRDRKKGIGGMNHFMLPECFQDAESINGLPTRYGTYAMEMLINHLMKLGASRQNLEAKIFGGGRVLRGFTVSDIGGKNVEFVRHFLDTEKIPVVAEDLLDVYPRKVYFFVPTGRVLVKKLKSVNNNTIVEREKNYSDKLRYMQPGGDAELF</sequence>
<gene>
    <name evidence="3 4" type="primary">cheD</name>
    <name evidence="4" type="ORF">PZA18_05125</name>
</gene>
<evidence type="ECO:0000256" key="2">
    <source>
        <dbReference type="ARBA" id="ARBA00022801"/>
    </source>
</evidence>
<dbReference type="HAMAP" id="MF_01440">
    <property type="entry name" value="CheD"/>
    <property type="match status" value="1"/>
</dbReference>
<dbReference type="InterPro" id="IPR038592">
    <property type="entry name" value="CheD-like_sf"/>
</dbReference>
<dbReference type="EC" id="3.5.1.44" evidence="3"/>
<dbReference type="Gene3D" id="3.30.1330.200">
    <property type="match status" value="1"/>
</dbReference>
<dbReference type="CDD" id="cd16352">
    <property type="entry name" value="CheD"/>
    <property type="match status" value="1"/>
</dbReference>
<evidence type="ECO:0000313" key="5">
    <source>
        <dbReference type="Proteomes" id="UP001172778"/>
    </source>
</evidence>
<protein>
    <recommendedName>
        <fullName evidence="3">Probable chemoreceptor glutamine deamidase CheD</fullName>
        <ecNumber evidence="3">3.5.1.44</ecNumber>
    </recommendedName>
</protein>
<dbReference type="GO" id="GO:0050568">
    <property type="term" value="F:protein-glutamine glutaminase activity"/>
    <property type="evidence" value="ECO:0007669"/>
    <property type="project" value="UniProtKB-EC"/>
</dbReference>
<comment type="similarity">
    <text evidence="3">Belongs to the CheD family.</text>
</comment>
<evidence type="ECO:0000313" key="4">
    <source>
        <dbReference type="EMBL" id="MDK2123427.1"/>
    </source>
</evidence>
<dbReference type="SUPFAM" id="SSF64438">
    <property type="entry name" value="CNF1/YfiH-like putative cysteine hydrolases"/>
    <property type="match status" value="1"/>
</dbReference>
<evidence type="ECO:0000256" key="1">
    <source>
        <dbReference type="ARBA" id="ARBA00022500"/>
    </source>
</evidence>
<dbReference type="Proteomes" id="UP001172778">
    <property type="component" value="Unassembled WGS sequence"/>
</dbReference>
<comment type="catalytic activity">
    <reaction evidence="3">
        <text>L-glutaminyl-[protein] + H2O = L-glutamyl-[protein] + NH4(+)</text>
        <dbReference type="Rhea" id="RHEA:16441"/>
        <dbReference type="Rhea" id="RHEA-COMP:10207"/>
        <dbReference type="Rhea" id="RHEA-COMP:10208"/>
        <dbReference type="ChEBI" id="CHEBI:15377"/>
        <dbReference type="ChEBI" id="CHEBI:28938"/>
        <dbReference type="ChEBI" id="CHEBI:29973"/>
        <dbReference type="ChEBI" id="CHEBI:30011"/>
        <dbReference type="EC" id="3.5.1.44"/>
    </reaction>
</comment>
<dbReference type="PANTHER" id="PTHR35147">
    <property type="entry name" value="CHEMORECEPTOR GLUTAMINE DEAMIDASE CHED-RELATED"/>
    <property type="match status" value="1"/>
</dbReference>
<dbReference type="InterPro" id="IPR011324">
    <property type="entry name" value="Cytotoxic_necrot_fac-like_cat"/>
</dbReference>
<dbReference type="InterPro" id="IPR005659">
    <property type="entry name" value="Chemorcpt_Glu_NH3ase_CheD"/>
</dbReference>
<evidence type="ECO:0000256" key="3">
    <source>
        <dbReference type="HAMAP-Rule" id="MF_01440"/>
    </source>
</evidence>
<keyword evidence="5" id="KW-1185">Reference proteome</keyword>